<protein>
    <submittedName>
        <fullName evidence="2">DUF4956 domain-containing protein</fullName>
    </submittedName>
</protein>
<organism evidence="2 3">
    <name type="scientific">Roseburia porci</name>
    <dbReference type="NCBI Taxonomy" id="2605790"/>
    <lineage>
        <taxon>Bacteria</taxon>
        <taxon>Bacillati</taxon>
        <taxon>Bacillota</taxon>
        <taxon>Clostridia</taxon>
        <taxon>Lachnospirales</taxon>
        <taxon>Lachnospiraceae</taxon>
        <taxon>Roseburia</taxon>
    </lineage>
</organism>
<comment type="caution">
    <text evidence="2">The sequence shown here is derived from an EMBL/GenBank/DDBJ whole genome shotgun (WGS) entry which is preliminary data.</text>
</comment>
<feature type="transmembrane region" description="Helical" evidence="1">
    <location>
        <begin position="99"/>
        <end position="132"/>
    </location>
</feature>
<dbReference type="InterPro" id="IPR032531">
    <property type="entry name" value="DUF4956"/>
</dbReference>
<dbReference type="RefSeq" id="WP_154429548.1">
    <property type="nucleotide sequence ID" value="NZ_VUNI01000007.1"/>
</dbReference>
<keyword evidence="3" id="KW-1185">Reference proteome</keyword>
<dbReference type="Proteomes" id="UP000474024">
    <property type="component" value="Unassembled WGS sequence"/>
</dbReference>
<dbReference type="EMBL" id="VUNI01000007">
    <property type="protein sequence ID" value="MST74581.1"/>
    <property type="molecule type" value="Genomic_DNA"/>
</dbReference>
<reference evidence="2 3" key="1">
    <citation type="submission" date="2019-08" db="EMBL/GenBank/DDBJ databases">
        <title>In-depth cultivation of the pig gut microbiome towards novel bacterial diversity and tailored functional studies.</title>
        <authorList>
            <person name="Wylensek D."/>
            <person name="Hitch T.C.A."/>
            <person name="Clavel T."/>
        </authorList>
    </citation>
    <scope>NUCLEOTIDE SEQUENCE [LARGE SCALE GENOMIC DNA]</scope>
    <source>
        <strain evidence="2 3">MUC/MUC-530-WT-4D</strain>
    </source>
</reference>
<proteinExistence type="predicted"/>
<name>A0A6L5YSA7_9FIRM</name>
<gene>
    <name evidence="2" type="ORF">FYJ75_05940</name>
</gene>
<keyword evidence="1" id="KW-0812">Transmembrane</keyword>
<evidence type="ECO:0000313" key="3">
    <source>
        <dbReference type="Proteomes" id="UP000474024"/>
    </source>
</evidence>
<keyword evidence="1" id="KW-1133">Transmembrane helix</keyword>
<dbReference type="Pfam" id="PF16316">
    <property type="entry name" value="DUF4956"/>
    <property type="match status" value="1"/>
</dbReference>
<dbReference type="AlphaFoldDB" id="A0A6L5YSA7"/>
<sequence length="229" mass="25343">MLESLLSGASSTVAETVSMSNAFAYCIMAGILGLIISITYIKTGKVSKNFSRTLIILPILVCVVMLVVNGNLGTSVAIVGAFGLIRFRSLQGSSRDIAYIFFVMAAGLTCSVGYIGFAIAVTLMVCAILFILQFCHYGEDRTEKKELRITIPENLDYAGIFDDLFEKYTVSHKLNRVRTTNMGSLYELNYDIALTDETAEKEFIDAIRCRNGNLTVICGRKDYRQMEEL</sequence>
<accession>A0A6L5YSA7</accession>
<feature type="transmembrane region" description="Helical" evidence="1">
    <location>
        <begin position="22"/>
        <end position="41"/>
    </location>
</feature>
<keyword evidence="1" id="KW-0472">Membrane</keyword>
<evidence type="ECO:0000313" key="2">
    <source>
        <dbReference type="EMBL" id="MST74581.1"/>
    </source>
</evidence>
<evidence type="ECO:0000256" key="1">
    <source>
        <dbReference type="SAM" id="Phobius"/>
    </source>
</evidence>
<feature type="transmembrane region" description="Helical" evidence="1">
    <location>
        <begin position="53"/>
        <end position="79"/>
    </location>
</feature>